<dbReference type="EMBL" id="BMHE01000026">
    <property type="protein sequence ID" value="GFZ93054.1"/>
    <property type="molecule type" value="Genomic_DNA"/>
</dbReference>
<reference evidence="2" key="1">
    <citation type="journal article" date="2019" name="Int. J. Syst. Evol. Microbiol.">
        <title>The Global Catalogue of Microorganisms (GCM) 10K type strain sequencing project: providing services to taxonomists for standard genome sequencing and annotation.</title>
        <authorList>
            <consortium name="The Broad Institute Genomics Platform"/>
            <consortium name="The Broad Institute Genome Sequencing Center for Infectious Disease"/>
            <person name="Wu L."/>
            <person name="Ma J."/>
        </authorList>
    </citation>
    <scope>NUCLEOTIDE SEQUENCE [LARGE SCALE GENOMIC DNA]</scope>
    <source>
        <strain evidence="2">CGMCC 1.15043</strain>
    </source>
</reference>
<accession>A0ABQ1EZ43</accession>
<sequence>MHGHNIVVPYRDECQPHIAVAVDIQMEKVLAYALESGPRDKAVAMIDEWFYLYVEQAKTSTEVHENILLLSSLIIHIIIEESINEDIGFMRWQASYILMPLTYLDCLSSIWGNPLLPISWSSK</sequence>
<evidence type="ECO:0000313" key="2">
    <source>
        <dbReference type="Proteomes" id="UP000615455"/>
    </source>
</evidence>
<comment type="caution">
    <text evidence="1">The sequence shown here is derived from an EMBL/GenBank/DDBJ whole genome shotgun (WGS) entry which is preliminary data.</text>
</comment>
<organism evidence="1 2">
    <name type="scientific">Paenibacillus marchantiophytorum</name>
    <dbReference type="NCBI Taxonomy" id="1619310"/>
    <lineage>
        <taxon>Bacteria</taxon>
        <taxon>Bacillati</taxon>
        <taxon>Bacillota</taxon>
        <taxon>Bacilli</taxon>
        <taxon>Bacillales</taxon>
        <taxon>Paenibacillaceae</taxon>
        <taxon>Paenibacillus</taxon>
    </lineage>
</organism>
<keyword evidence="2" id="KW-1185">Reference proteome</keyword>
<proteinExistence type="predicted"/>
<dbReference type="Proteomes" id="UP000615455">
    <property type="component" value="Unassembled WGS sequence"/>
</dbReference>
<name>A0ABQ1EZ43_9BACL</name>
<gene>
    <name evidence="1" type="ORF">GCM10008018_44220</name>
</gene>
<protein>
    <submittedName>
        <fullName evidence="1">Uncharacterized protein</fullName>
    </submittedName>
</protein>
<evidence type="ECO:0000313" key="1">
    <source>
        <dbReference type="EMBL" id="GFZ93054.1"/>
    </source>
</evidence>